<evidence type="ECO:0000256" key="6">
    <source>
        <dbReference type="ARBA" id="ARBA00024871"/>
    </source>
</evidence>
<feature type="non-terminal residue" evidence="9">
    <location>
        <position position="1"/>
    </location>
</feature>
<proteinExistence type="inferred from homology"/>
<feature type="non-terminal residue" evidence="9">
    <location>
        <position position="663"/>
    </location>
</feature>
<reference evidence="9" key="1">
    <citation type="submission" date="2021-03" db="EMBL/GenBank/DDBJ databases">
        <authorList>
            <person name="Tran Van P."/>
        </authorList>
    </citation>
    <scope>NUCLEOTIDE SEQUENCE</scope>
</reference>
<dbReference type="Proteomes" id="UP001153148">
    <property type="component" value="Unassembled WGS sequence"/>
</dbReference>
<comment type="similarity">
    <text evidence="2">Belongs to the enoyl-CoA hydratase/isomerase family.</text>
</comment>
<dbReference type="PANTHER" id="PTHR43176">
    <property type="entry name" value="3-HYDROXYISOBUTYRYL-COA HYDROLASE-RELATED"/>
    <property type="match status" value="1"/>
</dbReference>
<evidence type="ECO:0000256" key="3">
    <source>
        <dbReference type="ARBA" id="ARBA00011915"/>
    </source>
</evidence>
<organism evidence="9 10">
    <name type="scientific">Timema podura</name>
    <name type="common">Walking stick</name>
    <dbReference type="NCBI Taxonomy" id="61482"/>
    <lineage>
        <taxon>Eukaryota</taxon>
        <taxon>Metazoa</taxon>
        <taxon>Ecdysozoa</taxon>
        <taxon>Arthropoda</taxon>
        <taxon>Hexapoda</taxon>
        <taxon>Insecta</taxon>
        <taxon>Pterygota</taxon>
        <taxon>Neoptera</taxon>
        <taxon>Polyneoptera</taxon>
        <taxon>Phasmatodea</taxon>
        <taxon>Timematodea</taxon>
        <taxon>Timematoidea</taxon>
        <taxon>Timematidae</taxon>
        <taxon>Timema</taxon>
    </lineage>
</organism>
<dbReference type="InterPro" id="IPR045004">
    <property type="entry name" value="ECH_dom"/>
</dbReference>
<protein>
    <recommendedName>
        <fullName evidence="4">3-hydroxyisobutyryl-CoA hydrolase, mitochondrial</fullName>
        <ecNumber evidence="3">3.1.2.4</ecNumber>
    </recommendedName>
    <alternativeName>
        <fullName evidence="7">3-hydroxyisobutyryl-coenzyme A hydrolase</fullName>
    </alternativeName>
</protein>
<comment type="function">
    <text evidence="6">Hydrolyzes 3-hydroxyisobutyryl-CoA (HIBYL-CoA), a saline catabolite. Has high activity toward isobutyryl-CoA. Could be an isobutyryl-CoA dehydrogenase that functions in valine catabolism. Also hydrolyzes 3-hydroxypropanoyl-CoA.</text>
</comment>
<dbReference type="EC" id="3.1.2.4" evidence="3"/>
<dbReference type="NCBIfam" id="NF004127">
    <property type="entry name" value="PRK05617.1"/>
    <property type="match status" value="2"/>
</dbReference>
<dbReference type="CDD" id="cd06558">
    <property type="entry name" value="crotonase-like"/>
    <property type="match status" value="2"/>
</dbReference>
<keyword evidence="10" id="KW-1185">Reference proteome</keyword>
<feature type="domain" description="Enoyl-CoA hydratase/isomerase" evidence="8">
    <location>
        <begin position="44"/>
        <end position="339"/>
    </location>
</feature>
<dbReference type="Pfam" id="PF16113">
    <property type="entry name" value="ECH_2"/>
    <property type="match status" value="2"/>
</dbReference>
<evidence type="ECO:0000259" key="8">
    <source>
        <dbReference type="Pfam" id="PF16113"/>
    </source>
</evidence>
<evidence type="ECO:0000256" key="5">
    <source>
        <dbReference type="ARBA" id="ARBA00022801"/>
    </source>
</evidence>
<evidence type="ECO:0000256" key="7">
    <source>
        <dbReference type="ARBA" id="ARBA00031181"/>
    </source>
</evidence>
<feature type="domain" description="Enoyl-CoA hydratase/isomerase" evidence="8">
    <location>
        <begin position="375"/>
        <end position="663"/>
    </location>
</feature>
<evidence type="ECO:0000256" key="4">
    <source>
        <dbReference type="ARBA" id="ARBA00016714"/>
    </source>
</evidence>
<gene>
    <name evidence="9" type="ORF">TPAB3V08_LOCUS7104</name>
</gene>
<accession>A0ABN7NZ46</accession>
<evidence type="ECO:0000256" key="2">
    <source>
        <dbReference type="ARBA" id="ARBA00005254"/>
    </source>
</evidence>
<dbReference type="PANTHER" id="PTHR43176:SF3">
    <property type="entry name" value="3-HYDROXYISOBUTYRYL-COA HYDROLASE, MITOCHONDRIAL"/>
    <property type="match status" value="1"/>
</dbReference>
<evidence type="ECO:0000256" key="1">
    <source>
        <dbReference type="ARBA" id="ARBA00001709"/>
    </source>
</evidence>
<dbReference type="SUPFAM" id="SSF52096">
    <property type="entry name" value="ClpP/crotonase"/>
    <property type="match status" value="2"/>
</dbReference>
<comment type="catalytic activity">
    <reaction evidence="1">
        <text>3-hydroxy-2-methylpropanoyl-CoA + H2O = 3-hydroxy-2-methylpropanoate + CoA + H(+)</text>
        <dbReference type="Rhea" id="RHEA:20888"/>
        <dbReference type="ChEBI" id="CHEBI:11805"/>
        <dbReference type="ChEBI" id="CHEBI:15377"/>
        <dbReference type="ChEBI" id="CHEBI:15378"/>
        <dbReference type="ChEBI" id="CHEBI:57287"/>
        <dbReference type="ChEBI" id="CHEBI:57340"/>
        <dbReference type="EC" id="3.1.2.4"/>
    </reaction>
</comment>
<sequence>ISMCQSILTSFIKPLKGHQVIFALQRTMSYSTDEVLLQTVKNKGIITLNRPKALNALNLSMVRQIIPALREWEKDKNLVLIKGAGEKAFCAGGDVRAVVESSLKKDKLGQDFFKEEYTLNSIIGTYHIPYIAFIDKITMGGGVGLSVHGKYRVATERTLFAMPESAIGFFCDVGGSYFLPRLGGKLGLYLGLTGTRLKGGDVLKAGIATHYCESSRLDQLEKELLDHGNSSADVEKILQTFSKPVNGFSLAIYKKQINQCFSAPTVEEILARLQDDGSDWATSTLATLKKVSPTSLKVIKKLIEEGSTKSLQDCLAMEYRAACQFLESISDFHEAMKMQIKVRVLRSGQHIKRISERFTSSLAKDVLIETPTTKGVITLNRPNSLNALTLSMIEKLSSTLKSWEKQKSLLIIKGYGSRAFCAGGDMKEALKNKAEMAQKFYTLVKHISEYQIPYVSLIDGITMGGGAGLSVHGRFRVATERTVFAMPESTIGHFPDVGASYFLPRLAENLGYYLGLTGNRLNGYEVVKAGIATHFCESLRLPKLEKALLECKKPSACVGHILDAFSATSLKKEVGSSFGPQLEQIKFCFAANTVEGIVERLAGEKSEWAQKTLRRMRTLSPTVLKIIKKELDEGANKCLKECLRMEYRLVINMSLNHDHDFNE</sequence>
<evidence type="ECO:0000313" key="10">
    <source>
        <dbReference type="Proteomes" id="UP001153148"/>
    </source>
</evidence>
<dbReference type="InterPro" id="IPR032259">
    <property type="entry name" value="HIBYL-CoA-H"/>
</dbReference>
<dbReference type="EMBL" id="CAJPIN010011521">
    <property type="protein sequence ID" value="CAG2060146.1"/>
    <property type="molecule type" value="Genomic_DNA"/>
</dbReference>
<dbReference type="InterPro" id="IPR029045">
    <property type="entry name" value="ClpP/crotonase-like_dom_sf"/>
</dbReference>
<comment type="caution">
    <text evidence="9">The sequence shown here is derived from an EMBL/GenBank/DDBJ whole genome shotgun (WGS) entry which is preliminary data.</text>
</comment>
<dbReference type="Gene3D" id="3.90.226.10">
    <property type="entry name" value="2-enoyl-CoA Hydratase, Chain A, domain 1"/>
    <property type="match status" value="2"/>
</dbReference>
<name>A0ABN7NZ46_TIMPD</name>
<keyword evidence="5" id="KW-0378">Hydrolase</keyword>
<evidence type="ECO:0000313" key="9">
    <source>
        <dbReference type="EMBL" id="CAG2060146.1"/>
    </source>
</evidence>